<sequence>MTQVVSWKDGELVDKAKMDKSLTIRLCLKTEEEAGNSVLYLYDGPPAQMVCFSSPNDKWFNKLKKNPKRPKLTMPLWGLEELQTAAEEMNLTLTTPLGDETLFNREELIPAHDAAFVADLIEQRFNMFGGVARECLATDVSFVTRRENLLTKTIANFDDMAYLRSVRNRKDANEAHYCICHYVPSPRSAMDEYTVAEPTTFMRRLLMQRLSEAPIHGHWSVNTDPAMAALIFIVPERNFAKFGPQEIELEASTDEDSMGKLNHIGKKREGALNTAWIATIGDLRARLVAEETKKTAPTAKIAYKLSLQTLRRLLTQHDEKHHWSGLKTTFASIPQFVWKTNLEPKYLADNKSAP</sequence>
<dbReference type="Proteomes" id="UP000694044">
    <property type="component" value="Unassembled WGS sequence"/>
</dbReference>
<keyword evidence="2" id="KW-1185">Reference proteome</keyword>
<dbReference type="AlphaFoldDB" id="A0A8T1W007"/>
<proteinExistence type="predicted"/>
<dbReference type="PANTHER" id="PTHR33129">
    <property type="entry name" value="PROTEIN KINASE DOMAIN-CONTAINING PROTEIN-RELATED"/>
    <property type="match status" value="1"/>
</dbReference>
<comment type="caution">
    <text evidence="1">The sequence shown here is derived from an EMBL/GenBank/DDBJ whole genome shotgun (WGS) entry which is preliminary data.</text>
</comment>
<dbReference type="InterPro" id="IPR052980">
    <property type="entry name" value="Crinkler_effector"/>
</dbReference>
<name>A0A8T1W007_9STRA</name>
<protein>
    <submittedName>
        <fullName evidence="1">Uncharacterized protein</fullName>
    </submittedName>
</protein>
<reference evidence="1" key="1">
    <citation type="submission" date="2021-02" db="EMBL/GenBank/DDBJ databases">
        <authorList>
            <person name="Palmer J.M."/>
        </authorList>
    </citation>
    <scope>NUCLEOTIDE SEQUENCE</scope>
    <source>
        <strain evidence="1">SCRP734</strain>
    </source>
</reference>
<accession>A0A8T1W007</accession>
<evidence type="ECO:0000313" key="2">
    <source>
        <dbReference type="Proteomes" id="UP000694044"/>
    </source>
</evidence>
<dbReference type="EMBL" id="JAGDFM010000126">
    <property type="protein sequence ID" value="KAG7385234.1"/>
    <property type="molecule type" value="Genomic_DNA"/>
</dbReference>
<dbReference type="PANTHER" id="PTHR33129:SF1">
    <property type="entry name" value="ATP-BINDING PROTEIN"/>
    <property type="match status" value="1"/>
</dbReference>
<organism evidence="1 2">
    <name type="scientific">Phytophthora pseudosyringae</name>
    <dbReference type="NCBI Taxonomy" id="221518"/>
    <lineage>
        <taxon>Eukaryota</taxon>
        <taxon>Sar</taxon>
        <taxon>Stramenopiles</taxon>
        <taxon>Oomycota</taxon>
        <taxon>Peronosporomycetes</taxon>
        <taxon>Peronosporales</taxon>
        <taxon>Peronosporaceae</taxon>
        <taxon>Phytophthora</taxon>
    </lineage>
</organism>
<dbReference type="OrthoDB" id="98369at2759"/>
<evidence type="ECO:0000313" key="1">
    <source>
        <dbReference type="EMBL" id="KAG7385234.1"/>
    </source>
</evidence>
<gene>
    <name evidence="1" type="ORF">PHYPSEUDO_001703</name>
</gene>